<evidence type="ECO:0000256" key="5">
    <source>
        <dbReference type="ARBA" id="ARBA00022824"/>
    </source>
</evidence>
<dbReference type="InterPro" id="IPR055459">
    <property type="entry name" value="OST48_MD"/>
</dbReference>
<dbReference type="UniPathway" id="UPA00378"/>
<feature type="chain" id="PRO_5025713090" description="Dolichyl-diphosphooligosaccharide--protein glycosyltransferase subunit WBP1" evidence="8">
    <location>
        <begin position="20"/>
        <end position="467"/>
    </location>
</feature>
<evidence type="ECO:0000256" key="6">
    <source>
        <dbReference type="ARBA" id="ARBA00022989"/>
    </source>
</evidence>
<evidence type="ECO:0000256" key="2">
    <source>
        <dbReference type="ARBA" id="ARBA00004922"/>
    </source>
</evidence>
<dbReference type="PANTHER" id="PTHR10830">
    <property type="entry name" value="DOLICHYL-DIPHOSPHOOLIGOSACCHARIDE--PROTEIN GLYCOSYLTRANSFERASE 48 KDA SUBUNIT"/>
    <property type="match status" value="1"/>
</dbReference>
<keyword evidence="6 8" id="KW-1133">Transmembrane helix</keyword>
<feature type="transmembrane region" description="Helical" evidence="8">
    <location>
        <begin position="431"/>
        <end position="455"/>
    </location>
</feature>
<comment type="subcellular location">
    <subcellularLocation>
        <location evidence="8">Endoplasmic reticulum membrane</location>
        <topology evidence="8">Single-pass type I membrane protein</topology>
    </subcellularLocation>
    <subcellularLocation>
        <location evidence="1">Membrane</location>
        <topology evidence="1">Single-pass type I membrane protein</topology>
    </subcellularLocation>
</comment>
<dbReference type="AlphaFoldDB" id="A0A6A6ULB8"/>
<dbReference type="OrthoDB" id="29105at2759"/>
<evidence type="ECO:0000259" key="9">
    <source>
        <dbReference type="Pfam" id="PF03345"/>
    </source>
</evidence>
<feature type="domain" description="OST48 N-terminal" evidence="9">
    <location>
        <begin position="26"/>
        <end position="282"/>
    </location>
</feature>
<comment type="pathway">
    <text evidence="2 8">Protein modification; protein glycosylation.</text>
</comment>
<keyword evidence="5 8" id="KW-0256">Endoplasmic reticulum</keyword>
<organism evidence="11 12">
    <name type="scientific">Microthyrium microscopicum</name>
    <dbReference type="NCBI Taxonomy" id="703497"/>
    <lineage>
        <taxon>Eukaryota</taxon>
        <taxon>Fungi</taxon>
        <taxon>Dikarya</taxon>
        <taxon>Ascomycota</taxon>
        <taxon>Pezizomycotina</taxon>
        <taxon>Dothideomycetes</taxon>
        <taxon>Dothideomycetes incertae sedis</taxon>
        <taxon>Microthyriales</taxon>
        <taxon>Microthyriaceae</taxon>
        <taxon>Microthyrium</taxon>
    </lineage>
</organism>
<name>A0A6A6ULB8_9PEZI</name>
<evidence type="ECO:0000259" key="10">
    <source>
        <dbReference type="Pfam" id="PF23358"/>
    </source>
</evidence>
<accession>A0A6A6ULB8</accession>
<feature type="signal peptide" evidence="8">
    <location>
        <begin position="1"/>
        <end position="19"/>
    </location>
</feature>
<dbReference type="GO" id="GO:0016740">
    <property type="term" value="F:transferase activity"/>
    <property type="evidence" value="ECO:0007669"/>
    <property type="project" value="UniProtKB-KW"/>
</dbReference>
<evidence type="ECO:0000313" key="11">
    <source>
        <dbReference type="EMBL" id="KAF2673085.1"/>
    </source>
</evidence>
<protein>
    <recommendedName>
        <fullName evidence="8">Dolichyl-diphosphooligosaccharide--protein glycosyltransferase subunit WBP1</fullName>
        <shortName evidence="8">Oligosaccharyl transferase subunit WBP1</shortName>
    </recommendedName>
</protein>
<dbReference type="Proteomes" id="UP000799302">
    <property type="component" value="Unassembled WGS sequence"/>
</dbReference>
<evidence type="ECO:0000256" key="7">
    <source>
        <dbReference type="ARBA" id="ARBA00023136"/>
    </source>
</evidence>
<dbReference type="Pfam" id="PF23358">
    <property type="entry name" value="OST48_MD"/>
    <property type="match status" value="1"/>
</dbReference>
<gene>
    <name evidence="11" type="ORF">BT63DRAFT_367833</name>
</gene>
<proteinExistence type="inferred from homology"/>
<dbReference type="PANTHER" id="PTHR10830:SF0">
    <property type="entry name" value="DOLICHYL-DIPHOSPHOOLIGOSACCHARIDE--PROTEIN GLYCOSYLTRANSFERASE 48 KDA SUBUNIT"/>
    <property type="match status" value="1"/>
</dbReference>
<dbReference type="EMBL" id="MU004231">
    <property type="protein sequence ID" value="KAF2673085.1"/>
    <property type="molecule type" value="Genomic_DNA"/>
</dbReference>
<dbReference type="Pfam" id="PF03345">
    <property type="entry name" value="OST48_N"/>
    <property type="match status" value="1"/>
</dbReference>
<evidence type="ECO:0000256" key="1">
    <source>
        <dbReference type="ARBA" id="ARBA00004479"/>
    </source>
</evidence>
<feature type="domain" description="OST48 middle" evidence="10">
    <location>
        <begin position="317"/>
        <end position="455"/>
    </location>
</feature>
<dbReference type="GO" id="GO:0018279">
    <property type="term" value="P:protein N-linked glycosylation via asparagine"/>
    <property type="evidence" value="ECO:0007669"/>
    <property type="project" value="UniProtKB-UniRule"/>
</dbReference>
<comment type="similarity">
    <text evidence="3 8">Belongs to the DDOST 48 kDa subunit family.</text>
</comment>
<comment type="function">
    <text evidence="8">Subunit of the oligosaccharyl transferase (OST) complex that catalyzes the initial transfer of a defined glycan (Glc(3)Man(9)GlcNAc(2) in eukaryotes) from the lipid carrier dolichol-pyrophosphate to an asparagine residue within an Asn-X-Ser/Thr consensus motif in nascent polypeptide chains, the first step in protein N-glycosylation. N-glycosylation occurs cotranslationally and the complex associates with the Sec61 complex at the channel-forming translocon complex that mediates protein translocation across the endoplasmic reticulum (ER).</text>
</comment>
<evidence type="ECO:0000313" key="12">
    <source>
        <dbReference type="Proteomes" id="UP000799302"/>
    </source>
</evidence>
<keyword evidence="8" id="KW-0732">Signal</keyword>
<comment type="subunit">
    <text evidence="8">Component of the oligosaccharyltransferase (OST) complex.</text>
</comment>
<evidence type="ECO:0000256" key="4">
    <source>
        <dbReference type="ARBA" id="ARBA00022692"/>
    </source>
</evidence>
<evidence type="ECO:0000256" key="8">
    <source>
        <dbReference type="RuleBase" id="RU361142"/>
    </source>
</evidence>
<keyword evidence="4 8" id="KW-0812">Transmembrane</keyword>
<keyword evidence="7 8" id="KW-0472">Membrane</keyword>
<sequence>MRWSFLPLIAAALAGWATALSSTGTRLLVVLEEESKQSQYSSLWAQLKSRGYDLSFESPKSDKLSLFRLGERAYDHVILLPPAGKAYGPALSPKILLDFINSEGNILLGLTADHPTPAAISSLLLELDIHISPDRQAVVVDHFNYDSSSASEKHDVLVVPTPKSLRTDLKNFFAGKLPIAFPRAVGQTLGNDSPLLAPILRASPNAYVYNPKEETETVEDLYASGEQIALVSALQARNSARLTVLGSVEALEDKWFDAVVEVNGRTSKTQNSEFAKQLTAWTFKEVGVLKVGRVQHHLKSGSDGVLNESLYPAGDLNPKIYRVKNDVTFTIELSEYSNDRLIPFTPDANDVVQLEFSMLSPFHRLRLEPSGTTANSTFFSTSFTLPDQHGIFNFRVNYKRPFLSNVDEKREVTVRHFAHDEWPRSWNISGAWTWIAGIWVTVAGWLAFVAVWLWSAPAKQTGIKKTQ</sequence>
<keyword evidence="11" id="KW-0808">Transferase</keyword>
<evidence type="ECO:0000256" key="3">
    <source>
        <dbReference type="ARBA" id="ARBA00008743"/>
    </source>
</evidence>
<keyword evidence="12" id="KW-1185">Reference proteome</keyword>
<dbReference type="InterPro" id="IPR005013">
    <property type="entry name" value="DDOST_48_kDa_subunit"/>
</dbReference>
<dbReference type="InterPro" id="IPR055457">
    <property type="entry name" value="OST48_N"/>
</dbReference>
<dbReference type="GO" id="GO:0008250">
    <property type="term" value="C:oligosaccharyltransferase complex"/>
    <property type="evidence" value="ECO:0007669"/>
    <property type="project" value="TreeGrafter"/>
</dbReference>
<reference evidence="11" key="1">
    <citation type="journal article" date="2020" name="Stud. Mycol.">
        <title>101 Dothideomycetes genomes: a test case for predicting lifestyles and emergence of pathogens.</title>
        <authorList>
            <person name="Haridas S."/>
            <person name="Albert R."/>
            <person name="Binder M."/>
            <person name="Bloem J."/>
            <person name="Labutti K."/>
            <person name="Salamov A."/>
            <person name="Andreopoulos B."/>
            <person name="Baker S."/>
            <person name="Barry K."/>
            <person name="Bills G."/>
            <person name="Bluhm B."/>
            <person name="Cannon C."/>
            <person name="Castanera R."/>
            <person name="Culley D."/>
            <person name="Daum C."/>
            <person name="Ezra D."/>
            <person name="Gonzalez J."/>
            <person name="Henrissat B."/>
            <person name="Kuo A."/>
            <person name="Liang C."/>
            <person name="Lipzen A."/>
            <person name="Lutzoni F."/>
            <person name="Magnuson J."/>
            <person name="Mondo S."/>
            <person name="Nolan M."/>
            <person name="Ohm R."/>
            <person name="Pangilinan J."/>
            <person name="Park H.-J."/>
            <person name="Ramirez L."/>
            <person name="Alfaro M."/>
            <person name="Sun H."/>
            <person name="Tritt A."/>
            <person name="Yoshinaga Y."/>
            <person name="Zwiers L.-H."/>
            <person name="Turgeon B."/>
            <person name="Goodwin S."/>
            <person name="Spatafora J."/>
            <person name="Crous P."/>
            <person name="Grigoriev I."/>
        </authorList>
    </citation>
    <scope>NUCLEOTIDE SEQUENCE</scope>
    <source>
        <strain evidence="11">CBS 115976</strain>
    </source>
</reference>